<dbReference type="AlphaFoldDB" id="A0A0B7KMF4"/>
<sequence length="86" mass="9086">MTESSFSPMAAWYRDCSPSGSFSSSSSSSSSSTSLATSMSSSSSALRRMGATAPTDMPCIILSSSLSRDFFLASSRSCLRRWSSGR</sequence>
<feature type="region of interest" description="Disordered" evidence="1">
    <location>
        <begin position="17"/>
        <end position="37"/>
    </location>
</feature>
<accession>A0A0B7KMF4</accession>
<evidence type="ECO:0000256" key="1">
    <source>
        <dbReference type="SAM" id="MobiDB-lite"/>
    </source>
</evidence>
<reference evidence="2" key="1">
    <citation type="submission" date="2015-01" db="EMBL/GenBank/DDBJ databases">
        <authorList>
            <person name="Durling Mikael"/>
        </authorList>
    </citation>
    <scope>NUCLEOTIDE SEQUENCE</scope>
</reference>
<protein>
    <submittedName>
        <fullName evidence="2">Uncharacterized protein</fullName>
    </submittedName>
</protein>
<dbReference type="EMBL" id="CDPU01000070">
    <property type="protein sequence ID" value="CEO56592.1"/>
    <property type="molecule type" value="Genomic_DNA"/>
</dbReference>
<evidence type="ECO:0000313" key="2">
    <source>
        <dbReference type="EMBL" id="CEO56592.1"/>
    </source>
</evidence>
<gene>
    <name evidence="2" type="ORF">BN869_000012649_1</name>
</gene>
<proteinExistence type="predicted"/>
<name>A0A0B7KMF4_BIOOC</name>
<organism evidence="2">
    <name type="scientific">Bionectria ochroleuca</name>
    <name type="common">Gliocladium roseum</name>
    <dbReference type="NCBI Taxonomy" id="29856"/>
    <lineage>
        <taxon>Eukaryota</taxon>
        <taxon>Fungi</taxon>
        <taxon>Dikarya</taxon>
        <taxon>Ascomycota</taxon>
        <taxon>Pezizomycotina</taxon>
        <taxon>Sordariomycetes</taxon>
        <taxon>Hypocreomycetidae</taxon>
        <taxon>Hypocreales</taxon>
        <taxon>Bionectriaceae</taxon>
        <taxon>Clonostachys</taxon>
    </lineage>
</organism>